<evidence type="ECO:0000256" key="1">
    <source>
        <dbReference type="SAM" id="Phobius"/>
    </source>
</evidence>
<comment type="caution">
    <text evidence="2">The sequence shown here is derived from an EMBL/GenBank/DDBJ whole genome shotgun (WGS) entry which is preliminary data.</text>
</comment>
<gene>
    <name evidence="2" type="ORF">EYH45_01805</name>
</gene>
<dbReference type="EMBL" id="DQVM01000033">
    <property type="protein sequence ID" value="HIQ29280.1"/>
    <property type="molecule type" value="Genomic_DNA"/>
</dbReference>
<protein>
    <recommendedName>
        <fullName evidence="4">Respiratory chain protein (SoxI-like)</fullName>
    </recommendedName>
</protein>
<proteinExistence type="predicted"/>
<accession>A0A833EA11</accession>
<name>A0A833EA11_CALS0</name>
<organism evidence="2 3">
    <name type="scientific">Caldiarchaeum subterraneum</name>
    <dbReference type="NCBI Taxonomy" id="311458"/>
    <lineage>
        <taxon>Archaea</taxon>
        <taxon>Nitrososphaerota</taxon>
        <taxon>Candidatus Caldarchaeales</taxon>
        <taxon>Candidatus Caldarchaeaceae</taxon>
        <taxon>Candidatus Caldarchaeum</taxon>
    </lineage>
</organism>
<keyword evidence="1" id="KW-0812">Transmembrane</keyword>
<evidence type="ECO:0000313" key="3">
    <source>
        <dbReference type="Proteomes" id="UP000608579"/>
    </source>
</evidence>
<keyword evidence="1" id="KW-1133">Transmembrane helix</keyword>
<dbReference type="AlphaFoldDB" id="A0A833EA11"/>
<reference evidence="2" key="1">
    <citation type="journal article" date="2020" name="ISME J.">
        <title>Gammaproteobacteria mediating utilization of methyl-, sulfur- and petroleum organic compounds in deep ocean hydrothermal plumes.</title>
        <authorList>
            <person name="Zhou Z."/>
            <person name="Liu Y."/>
            <person name="Pan J."/>
            <person name="Cron B.R."/>
            <person name="Toner B.M."/>
            <person name="Anantharaman K."/>
            <person name="Breier J.A."/>
            <person name="Dick G.J."/>
            <person name="Li M."/>
        </authorList>
    </citation>
    <scope>NUCLEOTIDE SEQUENCE</scope>
    <source>
        <strain evidence="2">SZUA-1515</strain>
    </source>
</reference>
<dbReference type="Proteomes" id="UP000608579">
    <property type="component" value="Unassembled WGS sequence"/>
</dbReference>
<evidence type="ECO:0008006" key="4">
    <source>
        <dbReference type="Google" id="ProtNLM"/>
    </source>
</evidence>
<evidence type="ECO:0000313" key="2">
    <source>
        <dbReference type="EMBL" id="HIQ29280.1"/>
    </source>
</evidence>
<feature type="transmembrane region" description="Helical" evidence="1">
    <location>
        <begin position="52"/>
        <end position="73"/>
    </location>
</feature>
<keyword evidence="1" id="KW-0472">Membrane</keyword>
<feature type="transmembrane region" description="Helical" evidence="1">
    <location>
        <begin position="12"/>
        <end position="32"/>
    </location>
</feature>
<sequence length="81" mass="8865">MGQDSSLTSNDYMALAGVILVIFALLMLVGNFGNLFKPVSPETVMINNLYRFIYISGSAVGAIFLGALIFLSIRFREKKQG</sequence>